<dbReference type="Pfam" id="PF05699">
    <property type="entry name" value="Dimer_Tnp_hAT"/>
    <property type="match status" value="1"/>
</dbReference>
<keyword evidence="4" id="KW-0862">Zinc</keyword>
<dbReference type="SUPFAM" id="SSF53098">
    <property type="entry name" value="Ribonuclease H-like"/>
    <property type="match status" value="1"/>
</dbReference>
<evidence type="ECO:0000256" key="1">
    <source>
        <dbReference type="ARBA" id="ARBA00004123"/>
    </source>
</evidence>
<proteinExistence type="predicted"/>
<protein>
    <recommendedName>
        <fullName evidence="6">HAT C-terminal dimerisation domain-containing protein</fullName>
    </recommendedName>
</protein>
<evidence type="ECO:0000313" key="7">
    <source>
        <dbReference type="EMBL" id="CAD2132122.1"/>
    </source>
</evidence>
<accession>A0A6V7TT84</accession>
<dbReference type="Proteomes" id="UP000580250">
    <property type="component" value="Unassembled WGS sequence"/>
</dbReference>
<evidence type="ECO:0000256" key="3">
    <source>
        <dbReference type="ARBA" id="ARBA00022771"/>
    </source>
</evidence>
<dbReference type="PANTHER" id="PTHR46481:SF10">
    <property type="entry name" value="ZINC FINGER BED DOMAIN-CONTAINING PROTEIN 39"/>
    <property type="match status" value="1"/>
</dbReference>
<comment type="caution">
    <text evidence="7">The sequence shown here is derived from an EMBL/GenBank/DDBJ whole genome shotgun (WGS) entry which is preliminary data.</text>
</comment>
<dbReference type="GO" id="GO:0005634">
    <property type="term" value="C:nucleus"/>
    <property type="evidence" value="ECO:0007669"/>
    <property type="project" value="UniProtKB-SubCell"/>
</dbReference>
<dbReference type="InterPro" id="IPR052035">
    <property type="entry name" value="ZnF_BED_domain_contain"/>
</dbReference>
<gene>
    <name evidence="7" type="ORF">MENT_LOCUS3561</name>
</gene>
<dbReference type="GO" id="GO:0008270">
    <property type="term" value="F:zinc ion binding"/>
    <property type="evidence" value="ECO:0007669"/>
    <property type="project" value="UniProtKB-KW"/>
</dbReference>
<keyword evidence="2" id="KW-0479">Metal-binding</keyword>
<dbReference type="EMBL" id="CAJEWN010000011">
    <property type="protein sequence ID" value="CAD2132122.1"/>
    <property type="molecule type" value="Genomic_DNA"/>
</dbReference>
<name>A0A6V7TT84_MELEN</name>
<dbReference type="PANTHER" id="PTHR46481">
    <property type="entry name" value="ZINC FINGER BED DOMAIN-CONTAINING PROTEIN 4"/>
    <property type="match status" value="1"/>
</dbReference>
<dbReference type="OrthoDB" id="5845375at2759"/>
<dbReference type="AlphaFoldDB" id="A0A6V7TT84"/>
<evidence type="ECO:0000259" key="6">
    <source>
        <dbReference type="Pfam" id="PF05699"/>
    </source>
</evidence>
<dbReference type="InterPro" id="IPR012337">
    <property type="entry name" value="RNaseH-like_sf"/>
</dbReference>
<keyword evidence="3" id="KW-0863">Zinc-finger</keyword>
<organism evidence="7 8">
    <name type="scientific">Meloidogyne enterolobii</name>
    <name type="common">Root-knot nematode worm</name>
    <name type="synonym">Meloidogyne mayaguensis</name>
    <dbReference type="NCBI Taxonomy" id="390850"/>
    <lineage>
        <taxon>Eukaryota</taxon>
        <taxon>Metazoa</taxon>
        <taxon>Ecdysozoa</taxon>
        <taxon>Nematoda</taxon>
        <taxon>Chromadorea</taxon>
        <taxon>Rhabditida</taxon>
        <taxon>Tylenchina</taxon>
        <taxon>Tylenchomorpha</taxon>
        <taxon>Tylenchoidea</taxon>
        <taxon>Meloidogynidae</taxon>
        <taxon>Meloidogyninae</taxon>
        <taxon>Meloidogyne</taxon>
    </lineage>
</organism>
<dbReference type="InterPro" id="IPR008906">
    <property type="entry name" value="HATC_C_dom"/>
</dbReference>
<sequence>MSSINLETTMVHKIFQIGLFEKCSEDTAECIECKKNKTGKYIFQLSKGSVKSLIVHLGSAIHSESEFAKKYNYLNKTNKEEKIEQFLISENNEISKLDKKVINFICENNLPFNIINKQSFRILFKQTTEKINEESHYRRLLPNIYKIVKKKVLSQLDECLHVSCTTDCWSGVTENFISLTAQGITSQWTRKKFVLSIRKFSDAHTGENMAKLLRALIEEWKITGKIHCFVTDSARNVRKAFEELPYNHALCSAHQINLIVRNSLIEKEGEIAKLFARCRRIVSHVRHSNKAFSELKEMQAENSLPRHQLVQEVTTRWNSSLKMIERLFEQRKAVDQYLIEKRMFEHVLSEQEWKLLQSLINLLSPFEEITKLFCASSLSVVIPYAKQIERDIRTIDLTVESMENENIKLTIFEMENLRKSAINGINERLICMEKSKIYCLAMFCDPRFKHNFANDPRLFIVQVSNWIKEEIIASSDEDEISEQIEICDEPPKKKSFLDTLDEQSNINVIAEPNDLDEEINSYVSTEKCPQRADPLEWWQKNHQKYPKISKFATKYLTTPSTSIESEEIFSVARDVFDYRRSNLTPENAEYLIFLNKAIPQLNYSYW</sequence>
<evidence type="ECO:0000313" key="8">
    <source>
        <dbReference type="Proteomes" id="UP000580250"/>
    </source>
</evidence>
<comment type="subcellular location">
    <subcellularLocation>
        <location evidence="1">Nucleus</location>
    </subcellularLocation>
</comment>
<evidence type="ECO:0000256" key="2">
    <source>
        <dbReference type="ARBA" id="ARBA00022723"/>
    </source>
</evidence>
<dbReference type="GO" id="GO:0046983">
    <property type="term" value="F:protein dimerization activity"/>
    <property type="evidence" value="ECO:0007669"/>
    <property type="project" value="InterPro"/>
</dbReference>
<reference evidence="7 8" key="1">
    <citation type="submission" date="2020-08" db="EMBL/GenBank/DDBJ databases">
        <authorList>
            <person name="Koutsovoulos G."/>
            <person name="Danchin GJ E."/>
        </authorList>
    </citation>
    <scope>NUCLEOTIDE SEQUENCE [LARGE SCALE GENOMIC DNA]</scope>
</reference>
<evidence type="ECO:0000256" key="4">
    <source>
        <dbReference type="ARBA" id="ARBA00022833"/>
    </source>
</evidence>
<evidence type="ECO:0000256" key="5">
    <source>
        <dbReference type="ARBA" id="ARBA00023242"/>
    </source>
</evidence>
<keyword evidence="5" id="KW-0539">Nucleus</keyword>
<feature type="domain" description="HAT C-terminal dimerisation" evidence="6">
    <location>
        <begin position="518"/>
        <end position="597"/>
    </location>
</feature>